<keyword evidence="2" id="KW-0812">Transmembrane</keyword>
<keyword evidence="1" id="KW-0520">NAD</keyword>
<evidence type="ECO:0000259" key="3">
    <source>
        <dbReference type="PROSITE" id="PS50104"/>
    </source>
</evidence>
<dbReference type="SUPFAM" id="SSF52200">
    <property type="entry name" value="Toll/Interleukin receptor TIR domain"/>
    <property type="match status" value="1"/>
</dbReference>
<protein>
    <recommendedName>
        <fullName evidence="3">TIR domain-containing protein</fullName>
    </recommendedName>
</protein>
<evidence type="ECO:0000313" key="4">
    <source>
        <dbReference type="EMBL" id="SPD12285.1"/>
    </source>
</evidence>
<dbReference type="SMART" id="SM00255">
    <property type="entry name" value="TIR"/>
    <property type="match status" value="1"/>
</dbReference>
<proteinExistence type="predicted"/>
<organism evidence="4">
    <name type="scientific">Fagus sylvatica</name>
    <name type="common">Beechnut</name>
    <dbReference type="NCBI Taxonomy" id="28930"/>
    <lineage>
        <taxon>Eukaryota</taxon>
        <taxon>Viridiplantae</taxon>
        <taxon>Streptophyta</taxon>
        <taxon>Embryophyta</taxon>
        <taxon>Tracheophyta</taxon>
        <taxon>Spermatophyta</taxon>
        <taxon>Magnoliopsida</taxon>
        <taxon>eudicotyledons</taxon>
        <taxon>Gunneridae</taxon>
        <taxon>Pentapetalae</taxon>
        <taxon>rosids</taxon>
        <taxon>fabids</taxon>
        <taxon>Fagales</taxon>
        <taxon>Fagaceae</taxon>
        <taxon>Fagus</taxon>
    </lineage>
</organism>
<keyword evidence="2" id="KW-1133">Transmembrane helix</keyword>
<evidence type="ECO:0000256" key="1">
    <source>
        <dbReference type="ARBA" id="ARBA00023027"/>
    </source>
</evidence>
<dbReference type="InterPro" id="IPR000157">
    <property type="entry name" value="TIR_dom"/>
</dbReference>
<gene>
    <name evidence="4" type="ORF">FSB_LOCUS40167</name>
</gene>
<dbReference type="Pfam" id="PF00931">
    <property type="entry name" value="NB-ARC"/>
    <property type="match status" value="1"/>
</dbReference>
<dbReference type="GO" id="GO:0043531">
    <property type="term" value="F:ADP binding"/>
    <property type="evidence" value="ECO:0007669"/>
    <property type="project" value="InterPro"/>
</dbReference>
<dbReference type="EMBL" id="OIVN01003587">
    <property type="protein sequence ID" value="SPD12285.1"/>
    <property type="molecule type" value="Genomic_DNA"/>
</dbReference>
<feature type="transmembrane region" description="Helical" evidence="2">
    <location>
        <begin position="689"/>
        <end position="711"/>
    </location>
</feature>
<accession>A0A2N9HK23</accession>
<dbReference type="PANTHER" id="PTHR11017">
    <property type="entry name" value="LEUCINE-RICH REPEAT-CONTAINING PROTEIN"/>
    <property type="match status" value="1"/>
</dbReference>
<name>A0A2N9HK23_FAGSY</name>
<dbReference type="PANTHER" id="PTHR11017:SF479">
    <property type="entry name" value="DISEASE RESISTANCE PROTEIN (TIR-NBS-LRR CLASS) FAMILY"/>
    <property type="match status" value="1"/>
</dbReference>
<evidence type="ECO:0000256" key="2">
    <source>
        <dbReference type="SAM" id="Phobius"/>
    </source>
</evidence>
<dbReference type="Gene3D" id="3.40.50.300">
    <property type="entry name" value="P-loop containing nucleotide triphosphate hydrolases"/>
    <property type="match status" value="1"/>
</dbReference>
<dbReference type="InterPro" id="IPR027417">
    <property type="entry name" value="P-loop_NTPase"/>
</dbReference>
<dbReference type="AlphaFoldDB" id="A0A2N9HK23"/>
<feature type="domain" description="TIR" evidence="3">
    <location>
        <begin position="18"/>
        <end position="183"/>
    </location>
</feature>
<dbReference type="InterPro" id="IPR002182">
    <property type="entry name" value="NB-ARC"/>
</dbReference>
<dbReference type="Gene3D" id="1.10.8.430">
    <property type="entry name" value="Helical domain of apoptotic protease-activating factors"/>
    <property type="match status" value="1"/>
</dbReference>
<dbReference type="Gene3D" id="3.40.50.10140">
    <property type="entry name" value="Toll/interleukin-1 receptor homology (TIR) domain"/>
    <property type="match status" value="1"/>
</dbReference>
<dbReference type="GO" id="GO:0007165">
    <property type="term" value="P:signal transduction"/>
    <property type="evidence" value="ECO:0007669"/>
    <property type="project" value="InterPro"/>
</dbReference>
<dbReference type="SUPFAM" id="SSF52540">
    <property type="entry name" value="P-loop containing nucleoside triphosphate hydrolases"/>
    <property type="match status" value="1"/>
</dbReference>
<dbReference type="GO" id="GO:0006952">
    <property type="term" value="P:defense response"/>
    <property type="evidence" value="ECO:0007669"/>
    <property type="project" value="InterPro"/>
</dbReference>
<dbReference type="Pfam" id="PF01582">
    <property type="entry name" value="TIR"/>
    <property type="match status" value="1"/>
</dbReference>
<dbReference type="InterPro" id="IPR042197">
    <property type="entry name" value="Apaf_helical"/>
</dbReference>
<reference evidence="4" key="1">
    <citation type="submission" date="2018-02" db="EMBL/GenBank/DDBJ databases">
        <authorList>
            <person name="Cohen D.B."/>
            <person name="Kent A.D."/>
        </authorList>
    </citation>
    <scope>NUCLEOTIDE SEQUENCE</scope>
</reference>
<dbReference type="InterPro" id="IPR035897">
    <property type="entry name" value="Toll_tir_struct_dom_sf"/>
</dbReference>
<dbReference type="FunFam" id="3.40.50.10140:FF:000007">
    <property type="entry name" value="Disease resistance protein (TIR-NBS-LRR class)"/>
    <property type="match status" value="1"/>
</dbReference>
<dbReference type="PROSITE" id="PS50104">
    <property type="entry name" value="TIR"/>
    <property type="match status" value="1"/>
</dbReference>
<dbReference type="InterPro" id="IPR044974">
    <property type="entry name" value="Disease_R_plants"/>
</dbReference>
<sequence>MAFLTNKGASSSSFTHRCRYDVFLSFRGEDTRNGFTSHLNGILRHNGINTFIDDELRRGEEISTELLEAIESSRISIIVFSKNYASSTWCLDELVKILECKSHGQIVLPVFYKVDPSEVRSQKGKFGEALAKHEEKFKDNMKKVQRWRAALNEAGNLSGWHYQNDRPQFRFIQEIFAEISSTKLNCNKQVFVVKYPVGIDSRVEEINWHLDIESNDVRMLVIHGLPGIGGRNLKVHGVFKRIDVIMEMLGHKRILLILDDVDKLVQVENLLGGCFQFASGSRIIITTREEKVLATLREDCHLTYHKYMVKELDEHESRELFCQHAFKRDKPKEDYSDLVDQFIHYAKGLPLALKIIATDFYCKNLKILPRSLQLKSLKEFYLYGCESLEKFPDIQQGTERSALPSSELQGYLTGLRRLPRNLVCASGSSHQESEFELDEATSKMSSVSELGLASETEFSPKTVSSFEIDVEGVADPLKVVECSIYIFINGCKARLTSFEFFIEPSSFIVATEKLFRCSKSQDAHCPLCEIAEDSALHLFRFCPYAKGVWYCGKWGLRVEMIQAQSVMKFIEHIIDPPSELLAERVTKDEFTLYAAVAMKILWEARVEALVSNTKANISQLAHRLNKQYDSYLWSHGITGVTEEQNKGSAWTRPPHQRGEVLNFALAAARCCWLVNLVCDVAAGSLSMKAAGYCIVAIKLIFYMQAIAVIYLSD</sequence>
<keyword evidence="2" id="KW-0472">Membrane</keyword>